<sequence length="330" mass="36425">MKAVPATNTRPSRRLPLSAMLAAMLLGVSSQPAQAASAVITGKDGWLFPAWESLTKVDNAGTTRSIALIKDLQQQLERNKIALVVLVVPMKAPFYAQRLPADQPLSPAVAQRYDQLQGAMSKAGLTTLNIKPILQQTEQGDHTAFYRADYHWTAWSAENTADATARLINQRYKLQGEPGGGAVLGEWFDKRAFGDLASNFLPAIKRKAIGRDIYTVRHQVEKDLLIDDAPAPVQVIGNSFVQPYLGFTQKLSNALDRPVTLTWNPGDVGPWATLLQYLQSPDFAQHKPQVIVWQFNEGQFHQGPDASANWNAKGVVSLSQWHQRIKQALP</sequence>
<dbReference type="Proteomes" id="UP001063228">
    <property type="component" value="Chromosome"/>
</dbReference>
<gene>
    <name evidence="10" type="ORF">K3169_17455</name>
</gene>
<evidence type="ECO:0000256" key="2">
    <source>
        <dbReference type="ARBA" id="ARBA00005182"/>
    </source>
</evidence>
<evidence type="ECO:0000256" key="8">
    <source>
        <dbReference type="SAM" id="SignalP"/>
    </source>
</evidence>
<dbReference type="RefSeq" id="WP_231665818.1">
    <property type="nucleotide sequence ID" value="NZ_CP081201.1"/>
</dbReference>
<feature type="chain" id="PRO_5047509142" evidence="8">
    <location>
        <begin position="36"/>
        <end position="330"/>
    </location>
</feature>
<evidence type="ECO:0000256" key="7">
    <source>
        <dbReference type="ARBA" id="ARBA00023315"/>
    </source>
</evidence>
<protein>
    <submittedName>
        <fullName evidence="10">Twin-arginine translocation pathway signal</fullName>
    </submittedName>
</protein>
<feature type="domain" description="AlgX/AlgJ SGNH hydrolase-like" evidence="9">
    <location>
        <begin position="39"/>
        <end position="297"/>
    </location>
</feature>
<evidence type="ECO:0000256" key="1">
    <source>
        <dbReference type="ARBA" id="ARBA00004418"/>
    </source>
</evidence>
<dbReference type="CDD" id="cd14443">
    <property type="entry name" value="AlgX_N_like_2"/>
    <property type="match status" value="1"/>
</dbReference>
<evidence type="ECO:0000259" key="9">
    <source>
        <dbReference type="Pfam" id="PF16822"/>
    </source>
</evidence>
<name>A0ABY6F8D9_9PSED</name>
<keyword evidence="7" id="KW-0012">Acyltransferase</keyword>
<dbReference type="EMBL" id="CP081201">
    <property type="protein sequence ID" value="UXZ94155.1"/>
    <property type="molecule type" value="Genomic_DNA"/>
</dbReference>
<keyword evidence="11" id="KW-1185">Reference proteome</keyword>
<evidence type="ECO:0000256" key="4">
    <source>
        <dbReference type="ARBA" id="ARBA00022729"/>
    </source>
</evidence>
<evidence type="ECO:0000256" key="5">
    <source>
        <dbReference type="ARBA" id="ARBA00022764"/>
    </source>
</evidence>
<feature type="signal peptide" evidence="8">
    <location>
        <begin position="1"/>
        <end position="35"/>
    </location>
</feature>
<dbReference type="Pfam" id="PF16822">
    <property type="entry name" value="ALGX"/>
    <property type="match status" value="1"/>
</dbReference>
<reference evidence="10" key="1">
    <citation type="submission" date="2021-08" db="EMBL/GenBank/DDBJ databases">
        <title>Complete genome sequence of Pseudomonas phytophila.</title>
        <authorList>
            <person name="Weir B.S."/>
            <person name="Templeton M.D."/>
            <person name="Arshed S."/>
            <person name="Andersen M.T."/>
            <person name="Jayaraman J."/>
        </authorList>
    </citation>
    <scope>NUCLEOTIDE SEQUENCE</scope>
    <source>
        <strain evidence="10">ICMP 23753</strain>
    </source>
</reference>
<dbReference type="InterPro" id="IPR031811">
    <property type="entry name" value="ALGX/ALGJ_SGNH-like"/>
</dbReference>
<proteinExistence type="predicted"/>
<organism evidence="10 11">
    <name type="scientific">Pseudomonas phytophila</name>
    <dbReference type="NCBI Taxonomy" id="2867264"/>
    <lineage>
        <taxon>Bacteria</taxon>
        <taxon>Pseudomonadati</taxon>
        <taxon>Pseudomonadota</taxon>
        <taxon>Gammaproteobacteria</taxon>
        <taxon>Pseudomonadales</taxon>
        <taxon>Pseudomonadaceae</taxon>
        <taxon>Pseudomonas</taxon>
    </lineage>
</organism>
<keyword evidence="6" id="KW-0016">Alginate biosynthesis</keyword>
<comment type="pathway">
    <text evidence="2">Glycan biosynthesis; alginate biosynthesis.</text>
</comment>
<evidence type="ECO:0000256" key="3">
    <source>
        <dbReference type="ARBA" id="ARBA00022679"/>
    </source>
</evidence>
<keyword evidence="4 8" id="KW-0732">Signal</keyword>
<keyword evidence="3" id="KW-0808">Transferase</keyword>
<accession>A0ABY6F8D9</accession>
<evidence type="ECO:0000256" key="6">
    <source>
        <dbReference type="ARBA" id="ARBA00022841"/>
    </source>
</evidence>
<evidence type="ECO:0000313" key="11">
    <source>
        <dbReference type="Proteomes" id="UP001063228"/>
    </source>
</evidence>
<keyword evidence="5" id="KW-0574">Periplasm</keyword>
<comment type="subcellular location">
    <subcellularLocation>
        <location evidence="1">Periplasm</location>
    </subcellularLocation>
</comment>
<evidence type="ECO:0000313" key="10">
    <source>
        <dbReference type="EMBL" id="UXZ94155.1"/>
    </source>
</evidence>